<sequence>MECLLKTTSSVRFGSIHHPCECPANEACPFSIMSLFKRKAASSLETLALAKVGETVRKRLSADPGVYRIPLDDLEIFGVADFFSAEECAKLMAIVDSVARPSPTYSGTDASGRTSYTGDVDPFDPFVLMLQRRIDDLMGIDPSFGETIQGQRYAPGQEFRGHYDHFLPSQPFWDAEQKRGGQRSWTAMAYLNAVEEGGQTEFARVNLSIPPQPGALLIWNNMKPDGTPNANAMHAGMPVVRGTKYVLTKWYRSRPWH</sequence>
<dbReference type="DNASU" id="3915700"/>
<evidence type="ECO:0000313" key="9">
    <source>
        <dbReference type="Proteomes" id="UP000009134"/>
    </source>
</evidence>
<feature type="domain" description="Fe2OG dioxygenase" evidence="7">
    <location>
        <begin position="144"/>
        <end position="253"/>
    </location>
</feature>
<keyword evidence="3" id="KW-0847">Vitamin C</keyword>
<gene>
    <name evidence="8" type="ordered locus">Saro_2355</name>
</gene>
<dbReference type="InterPro" id="IPR005123">
    <property type="entry name" value="Oxoglu/Fe-dep_dioxygenase_dom"/>
</dbReference>
<proteinExistence type="predicted"/>
<keyword evidence="5" id="KW-0560">Oxidoreductase</keyword>
<evidence type="ECO:0000256" key="2">
    <source>
        <dbReference type="ARBA" id="ARBA00022723"/>
    </source>
</evidence>
<dbReference type="PANTHER" id="PTHR10869:SF246">
    <property type="entry name" value="TRANSMEMBRANE PROLYL 4-HYDROXYLASE"/>
    <property type="match status" value="1"/>
</dbReference>
<dbReference type="STRING" id="279238.Saro_2355"/>
<dbReference type="GO" id="GO:0016705">
    <property type="term" value="F:oxidoreductase activity, acting on paired donors, with incorporation or reduction of molecular oxygen"/>
    <property type="evidence" value="ECO:0007669"/>
    <property type="project" value="InterPro"/>
</dbReference>
<dbReference type="Pfam" id="PF13640">
    <property type="entry name" value="2OG-FeII_Oxy_3"/>
    <property type="match status" value="1"/>
</dbReference>
<evidence type="ECO:0000313" key="8">
    <source>
        <dbReference type="EMBL" id="ABD26791.1"/>
    </source>
</evidence>
<dbReference type="HOGENOM" id="CLU_058132_3_2_5"/>
<dbReference type="GO" id="GO:0005506">
    <property type="term" value="F:iron ion binding"/>
    <property type="evidence" value="ECO:0007669"/>
    <property type="project" value="InterPro"/>
</dbReference>
<name>Q2G5T2_NOVAD</name>
<evidence type="ECO:0000256" key="3">
    <source>
        <dbReference type="ARBA" id="ARBA00022896"/>
    </source>
</evidence>
<dbReference type="Gene3D" id="2.60.120.620">
    <property type="entry name" value="q2cbj1_9rhob like domain"/>
    <property type="match status" value="1"/>
</dbReference>
<evidence type="ECO:0000256" key="1">
    <source>
        <dbReference type="ARBA" id="ARBA00001961"/>
    </source>
</evidence>
<keyword evidence="4" id="KW-0223">Dioxygenase</keyword>
<keyword evidence="9" id="KW-1185">Reference proteome</keyword>
<organism evidence="8 9">
    <name type="scientific">Novosphingobium aromaticivorans (strain ATCC 700278 / DSM 12444 / CCUG 56034 / CIP 105152 / NBRC 16084 / F199)</name>
    <dbReference type="NCBI Taxonomy" id="279238"/>
    <lineage>
        <taxon>Bacteria</taxon>
        <taxon>Pseudomonadati</taxon>
        <taxon>Pseudomonadota</taxon>
        <taxon>Alphaproteobacteria</taxon>
        <taxon>Sphingomonadales</taxon>
        <taxon>Sphingomonadaceae</taxon>
        <taxon>Novosphingobium</taxon>
    </lineage>
</organism>
<dbReference type="PANTHER" id="PTHR10869">
    <property type="entry name" value="PROLYL 4-HYDROXYLASE ALPHA SUBUNIT"/>
    <property type="match status" value="1"/>
</dbReference>
<dbReference type="KEGG" id="nar:Saro_2355"/>
<evidence type="ECO:0000256" key="6">
    <source>
        <dbReference type="ARBA" id="ARBA00023004"/>
    </source>
</evidence>
<dbReference type="InterPro" id="IPR006620">
    <property type="entry name" value="Pro_4_hyd_alph"/>
</dbReference>
<dbReference type="InterPro" id="IPR044862">
    <property type="entry name" value="Pro_4_hyd_alph_FE2OG_OXY"/>
</dbReference>
<dbReference type="eggNOG" id="COG3751">
    <property type="taxonomic scope" value="Bacteria"/>
</dbReference>
<dbReference type="GO" id="GO:0051213">
    <property type="term" value="F:dioxygenase activity"/>
    <property type="evidence" value="ECO:0007669"/>
    <property type="project" value="UniProtKB-KW"/>
</dbReference>
<dbReference type="GO" id="GO:0031418">
    <property type="term" value="F:L-ascorbic acid binding"/>
    <property type="evidence" value="ECO:0007669"/>
    <property type="project" value="UniProtKB-KW"/>
</dbReference>
<keyword evidence="2" id="KW-0479">Metal-binding</keyword>
<accession>Q2G5T2</accession>
<evidence type="ECO:0000259" key="7">
    <source>
        <dbReference type="PROSITE" id="PS51471"/>
    </source>
</evidence>
<dbReference type="InterPro" id="IPR045054">
    <property type="entry name" value="P4HA-like"/>
</dbReference>
<dbReference type="PROSITE" id="PS51471">
    <property type="entry name" value="FE2OG_OXY"/>
    <property type="match status" value="1"/>
</dbReference>
<comment type="cofactor">
    <cofactor evidence="1">
        <name>L-ascorbate</name>
        <dbReference type="ChEBI" id="CHEBI:38290"/>
    </cofactor>
</comment>
<dbReference type="AlphaFoldDB" id="Q2G5T2"/>
<evidence type="ECO:0000256" key="4">
    <source>
        <dbReference type="ARBA" id="ARBA00022964"/>
    </source>
</evidence>
<evidence type="ECO:0000256" key="5">
    <source>
        <dbReference type="ARBA" id="ARBA00023002"/>
    </source>
</evidence>
<protein>
    <submittedName>
        <fullName evidence="8">2OG-Fe(II) oxygenase</fullName>
    </submittedName>
</protein>
<dbReference type="SMART" id="SM00702">
    <property type="entry name" value="P4Hc"/>
    <property type="match status" value="1"/>
</dbReference>
<dbReference type="Proteomes" id="UP000009134">
    <property type="component" value="Chromosome"/>
</dbReference>
<dbReference type="EMBL" id="CP000248">
    <property type="protein sequence ID" value="ABD26791.1"/>
    <property type="molecule type" value="Genomic_DNA"/>
</dbReference>
<reference evidence="9" key="1">
    <citation type="submission" date="2006-01" db="EMBL/GenBank/DDBJ databases">
        <title>Complete sequence of Novosphingobium aromaticivorans DSM 12444.</title>
        <authorList>
            <consortium name="US DOE Joint Genome Institute"/>
            <person name="Copeland A."/>
            <person name="Lucas S."/>
            <person name="Lapidus A."/>
            <person name="Barry K."/>
            <person name="Detter J.C."/>
            <person name="Glavina T."/>
            <person name="Hammon N."/>
            <person name="Israni S."/>
            <person name="Pitluck S."/>
            <person name="Chain P."/>
            <person name="Malfatti S."/>
            <person name="Shin M."/>
            <person name="Vergez L."/>
            <person name="Schmutz J."/>
            <person name="Larimer F."/>
            <person name="Land M."/>
            <person name="Kyrpides N."/>
            <person name="Ivanova N."/>
            <person name="Fredrickson J."/>
            <person name="Balkwill D."/>
            <person name="Romine M.F."/>
            <person name="Richardson P."/>
        </authorList>
    </citation>
    <scope>NUCLEOTIDE SEQUENCE [LARGE SCALE GENOMIC DNA]</scope>
    <source>
        <strain evidence="9">ATCC 700278 / DSM 12444 / CCUG 56034 / CIP 105152 / NBRC 16084 / F199</strain>
    </source>
</reference>
<keyword evidence="6" id="KW-0408">Iron</keyword>